<feature type="domain" description="SWIM-type" evidence="7">
    <location>
        <begin position="1299"/>
        <end position="1335"/>
    </location>
</feature>
<dbReference type="PANTHER" id="PTHR31669">
    <property type="entry name" value="PROTEIN FAR1-RELATED SEQUENCE 10-RELATED"/>
    <property type="match status" value="1"/>
</dbReference>
<organism evidence="8 9">
    <name type="scientific">Durio zibethinus</name>
    <name type="common">Durian</name>
    <dbReference type="NCBI Taxonomy" id="66656"/>
    <lineage>
        <taxon>Eukaryota</taxon>
        <taxon>Viridiplantae</taxon>
        <taxon>Streptophyta</taxon>
        <taxon>Embryophyta</taxon>
        <taxon>Tracheophyta</taxon>
        <taxon>Spermatophyta</taxon>
        <taxon>Magnoliopsida</taxon>
        <taxon>eudicotyledons</taxon>
        <taxon>Gunneridae</taxon>
        <taxon>Pentapetalae</taxon>
        <taxon>rosids</taxon>
        <taxon>malvids</taxon>
        <taxon>Malvales</taxon>
        <taxon>Malvaceae</taxon>
        <taxon>Helicteroideae</taxon>
        <taxon>Durio</taxon>
    </lineage>
</organism>
<evidence type="ECO:0000256" key="4">
    <source>
        <dbReference type="ARBA" id="ARBA00022833"/>
    </source>
</evidence>
<reference evidence="9" key="1">
    <citation type="submission" date="2025-08" db="UniProtKB">
        <authorList>
            <consortium name="RefSeq"/>
        </authorList>
    </citation>
    <scope>IDENTIFICATION</scope>
    <source>
        <tissue evidence="9">Fruit stalk</tissue>
    </source>
</reference>
<dbReference type="InterPro" id="IPR004330">
    <property type="entry name" value="FAR1_DNA_bnd_dom"/>
</dbReference>
<keyword evidence="3 5" id="KW-0863">Zinc-finger</keyword>
<proteinExistence type="inferred from homology"/>
<evidence type="ECO:0000313" key="8">
    <source>
        <dbReference type="Proteomes" id="UP000515121"/>
    </source>
</evidence>
<dbReference type="InterPro" id="IPR018289">
    <property type="entry name" value="MULE_transposase_dom"/>
</dbReference>
<dbReference type="SMART" id="SM00575">
    <property type="entry name" value="ZnF_PMZ"/>
    <property type="match status" value="2"/>
</dbReference>
<dbReference type="Pfam" id="PF04434">
    <property type="entry name" value="SWIM"/>
    <property type="match status" value="2"/>
</dbReference>
<keyword evidence="2" id="KW-0479">Metal-binding</keyword>
<comment type="similarity">
    <text evidence="1">Belongs to the FHY3/FAR1 family.</text>
</comment>
<dbReference type="KEGG" id="dzi:111275439"/>
<gene>
    <name evidence="9" type="primary">LOC111275439</name>
</gene>
<dbReference type="InterPro" id="IPR006564">
    <property type="entry name" value="Znf_PMZ"/>
</dbReference>
<feature type="domain" description="SWIM-type" evidence="7">
    <location>
        <begin position="553"/>
        <end position="589"/>
    </location>
</feature>
<dbReference type="OrthoDB" id="1845384at2759"/>
<name>A0A6P5WKT1_DURZI</name>
<dbReference type="GO" id="GO:0006355">
    <property type="term" value="P:regulation of DNA-templated transcription"/>
    <property type="evidence" value="ECO:0007669"/>
    <property type="project" value="InterPro"/>
</dbReference>
<sequence>MEGEEAPPSNDQLPEGKCGGESLKERDSETTELFDGQNGLPEGKKEFVAPAVGMEFESYDDAYNYYNCYAKEVGFRVRVKNSWFKRNRREKYGAVLCCSSQGFKRIKDVNRLRKETRTGCPAMIRMRVVESKRWRVLEVTHEHNHLLGARIYKTIKKMGSGSKRKLQPSSDAEVRTIKLYRALVIDAGGNGNPNSNAREVRNFYEYPNQLNLKRGDSQAIYNYLCRMQLTNPNFFYLMDLNDEGHLGNVFWVDSQCRASCGYFGDVIYIDNTCLSKRYETPLVTLVGINHHGQTVLLGCGLLAGETVESYTWFFKAWLTCVSGQCPQTIITDRCKALQNAIAEVFPKSSHRFSLLHIMKKVPEKLGGLCNYDAIRRAFVKAVFNTLKVIEFEAAWAFMVQRFSITDHEWLRSLYKDRALWAPIYLKDTFFAGLSSSRPVENVSPFFDKYVHKQTPLKEFLDKYELALQKKHKEETLADIESRKSSPALRTRCSFELRLSKFYTKENFKRFQFEVEEMYSCFSTTQLHVDGPIIIFLVKERVLTEGSRREIRDYEVLYNRTASEVRCICSCFNFYGYLCRHALCVLNFNGVEDVPSKYILSRWKKDYKRLYVPHQGSNNVDVIDRMQWFNHLYRRALQVVEEGAISLDHYKVALQAFEESLNRVHEVEEKQEHFGLSIYILHIVLIEFELFFANGSHSELSYKNSFANGSCSIHQFLVDGQIILVINLQKRSLAAHQTPYYIIFLVGICDSMDEVSLNTDPVADDDADEFEIEGDCGMTECIRQSGVIQGENPLPPAVGMEFDSYEDVYYFYNCYAKEQGFGVRVSNTWYRKSKERYRGKLSCSSAGFKKKSEANRPRPETRTGCPAMIKFRLMENKRWRIIEVELDHNHLISPASGKFYKSHKQIGLGTKRALQLHGAEEVQKIQLFRAVIIDVEGNGSAEVSDGEIQTSHNQSNQLRLKEGDAQAVHNYFSHFQLTDPNFFYVVDLNEKGCLRNLFWTNARSRVAYGYFGDVVAIDTTCLTDKYEVPLVSFVGVNHHGQSVLLGCGLLAGETIESYTWLFRAWLTCMLGRPPPVVITDQCRTLQTAVADVFPRASHCLCLSRIMQKVSEKLGGLYEYESIRMALNSAVYYTLRPEEFEATWEDMIQHHGIRDHEWLQILYEDRRRWVPVYLKEIFLAGKFPTQPNEVVESFFDGYLDRHTSLKEFLVKYDQALQANYQLEALADIDSRNSGFMLKSGCFELQPAKLYTNDILRKFEQEVEGMYSCFSTTQINAEGQVLTYIVREQIEADGNRRETSDFEVLYNATEMEVLCGCGLFNFRGYLCRHALSVLHQNGMDEIPPQYILPRWRKDIKRSYVLNHSSGGIDINNPVHRYDHLYKCIMQVIDEGQKSQDRYKDTVQALDQILSKLHLVEDHL</sequence>
<protein>
    <submittedName>
        <fullName evidence="9">Uncharacterized protein LOC111275439</fullName>
    </submittedName>
</protein>
<dbReference type="Pfam" id="PF10551">
    <property type="entry name" value="MULE"/>
    <property type="match status" value="2"/>
</dbReference>
<evidence type="ECO:0000256" key="5">
    <source>
        <dbReference type="PROSITE-ProRule" id="PRU00325"/>
    </source>
</evidence>
<keyword evidence="8" id="KW-1185">Reference proteome</keyword>
<dbReference type="InterPro" id="IPR007527">
    <property type="entry name" value="Znf_SWIM"/>
</dbReference>
<evidence type="ECO:0000256" key="6">
    <source>
        <dbReference type="SAM" id="MobiDB-lite"/>
    </source>
</evidence>
<feature type="region of interest" description="Disordered" evidence="6">
    <location>
        <begin position="1"/>
        <end position="41"/>
    </location>
</feature>
<dbReference type="PROSITE" id="PS50966">
    <property type="entry name" value="ZF_SWIM"/>
    <property type="match status" value="2"/>
</dbReference>
<accession>A0A6P5WKT1</accession>
<dbReference type="Pfam" id="PF03101">
    <property type="entry name" value="FAR1"/>
    <property type="match status" value="2"/>
</dbReference>
<evidence type="ECO:0000313" key="9">
    <source>
        <dbReference type="RefSeq" id="XP_022716554.1"/>
    </source>
</evidence>
<dbReference type="InterPro" id="IPR031052">
    <property type="entry name" value="FHY3/FAR1"/>
</dbReference>
<dbReference type="GO" id="GO:0008270">
    <property type="term" value="F:zinc ion binding"/>
    <property type="evidence" value="ECO:0007669"/>
    <property type="project" value="UniProtKB-KW"/>
</dbReference>
<evidence type="ECO:0000259" key="7">
    <source>
        <dbReference type="PROSITE" id="PS50966"/>
    </source>
</evidence>
<dbReference type="PANTHER" id="PTHR31669:SF10">
    <property type="entry name" value="PROTEIN FAR1-RELATED SEQUENCE 6"/>
    <property type="match status" value="1"/>
</dbReference>
<evidence type="ECO:0000256" key="2">
    <source>
        <dbReference type="ARBA" id="ARBA00022723"/>
    </source>
</evidence>
<evidence type="ECO:0000256" key="3">
    <source>
        <dbReference type="ARBA" id="ARBA00022771"/>
    </source>
</evidence>
<dbReference type="RefSeq" id="XP_022716554.1">
    <property type="nucleotide sequence ID" value="XM_022860819.1"/>
</dbReference>
<dbReference type="GeneID" id="111275439"/>
<evidence type="ECO:0000256" key="1">
    <source>
        <dbReference type="ARBA" id="ARBA00005889"/>
    </source>
</evidence>
<keyword evidence="4" id="KW-0862">Zinc</keyword>
<dbReference type="Proteomes" id="UP000515121">
    <property type="component" value="Unplaced"/>
</dbReference>